<gene>
    <name evidence="2" type="ORF">Tci_879109</name>
</gene>
<name>A0A699TBA9_TANCI</name>
<accession>A0A699TBA9</accession>
<keyword evidence="2" id="KW-0548">Nucleotidyltransferase</keyword>
<organism evidence="2">
    <name type="scientific">Tanacetum cinerariifolium</name>
    <name type="common">Dalmatian daisy</name>
    <name type="synonym">Chrysanthemum cinerariifolium</name>
    <dbReference type="NCBI Taxonomy" id="118510"/>
    <lineage>
        <taxon>Eukaryota</taxon>
        <taxon>Viridiplantae</taxon>
        <taxon>Streptophyta</taxon>
        <taxon>Embryophyta</taxon>
        <taxon>Tracheophyta</taxon>
        <taxon>Spermatophyta</taxon>
        <taxon>Magnoliopsida</taxon>
        <taxon>eudicotyledons</taxon>
        <taxon>Gunneridae</taxon>
        <taxon>Pentapetalae</taxon>
        <taxon>asterids</taxon>
        <taxon>campanulids</taxon>
        <taxon>Asterales</taxon>
        <taxon>Asteraceae</taxon>
        <taxon>Asteroideae</taxon>
        <taxon>Anthemideae</taxon>
        <taxon>Anthemidinae</taxon>
        <taxon>Tanacetum</taxon>
    </lineage>
</organism>
<dbReference type="GO" id="GO:0003964">
    <property type="term" value="F:RNA-directed DNA polymerase activity"/>
    <property type="evidence" value="ECO:0007669"/>
    <property type="project" value="UniProtKB-KW"/>
</dbReference>
<comment type="caution">
    <text evidence="2">The sequence shown here is derived from an EMBL/GenBank/DDBJ whole genome shotgun (WGS) entry which is preliminary data.</text>
</comment>
<dbReference type="EMBL" id="BKCJ011229528">
    <property type="protein sequence ID" value="GFD07140.1"/>
    <property type="molecule type" value="Genomic_DNA"/>
</dbReference>
<keyword evidence="2" id="KW-0695">RNA-directed DNA polymerase</keyword>
<dbReference type="AlphaFoldDB" id="A0A699TBA9"/>
<protein>
    <submittedName>
        <fullName evidence="2">Reverse transcriptase domain-containing protein</fullName>
    </submittedName>
</protein>
<reference evidence="2" key="1">
    <citation type="journal article" date="2019" name="Sci. Rep.">
        <title>Draft genome of Tanacetum cinerariifolium, the natural source of mosquito coil.</title>
        <authorList>
            <person name="Yamashiro T."/>
            <person name="Shiraishi A."/>
            <person name="Satake H."/>
            <person name="Nakayama K."/>
        </authorList>
    </citation>
    <scope>NUCLEOTIDE SEQUENCE</scope>
</reference>
<evidence type="ECO:0000256" key="1">
    <source>
        <dbReference type="SAM" id="MobiDB-lite"/>
    </source>
</evidence>
<evidence type="ECO:0000313" key="2">
    <source>
        <dbReference type="EMBL" id="GFD07140.1"/>
    </source>
</evidence>
<feature type="non-terminal residue" evidence="2">
    <location>
        <position position="1"/>
    </location>
</feature>
<keyword evidence="2" id="KW-0808">Transferase</keyword>
<sequence>IPSYTLHIPEVPVVMQISAFMSNSKFPELARRFSDQVPQTVAEMMRRVDDFVKSEEVFKNTELPKREHPKRPAVTQFRGSHPPLIHMAADH</sequence>
<feature type="region of interest" description="Disordered" evidence="1">
    <location>
        <begin position="60"/>
        <end position="91"/>
    </location>
</feature>
<proteinExistence type="predicted"/>